<reference evidence="2 3" key="2">
    <citation type="journal article" date="2013" name="Genome Biol. Evol.">
        <title>Genome sequencing of Giardia lamblia genotypes A2 and B isolates (DH and GS) and comparative analysis with the genomes of genotypes A1 and E (WB and Pig).</title>
        <authorList>
            <person name="Adam R.D."/>
            <person name="Dahlstrom E.W."/>
            <person name="Martens C.A."/>
            <person name="Bruno D.P."/>
            <person name="Barbian K.D."/>
            <person name="Ricklefs S.M."/>
            <person name="Hernandez M.M."/>
            <person name="Narla N.P."/>
            <person name="Patel R.B."/>
            <person name="Porcella S.F."/>
            <person name="Nash T.E."/>
        </authorList>
    </citation>
    <scope>NUCLEOTIDE SEQUENCE [LARGE SCALE GENOMIC DNA]</scope>
    <source>
        <strain evidence="2 3">GS</strain>
    </source>
</reference>
<feature type="region of interest" description="Disordered" evidence="1">
    <location>
        <begin position="1"/>
        <end position="30"/>
    </location>
</feature>
<proteinExistence type="predicted"/>
<evidence type="ECO:0000313" key="3">
    <source>
        <dbReference type="Proteomes" id="UP000018040"/>
    </source>
</evidence>
<dbReference type="SUPFAM" id="SSF57184">
    <property type="entry name" value="Growth factor receptor domain"/>
    <property type="match status" value="2"/>
</dbReference>
<organism evidence="2 3">
    <name type="scientific">Giardia intestinalis</name>
    <name type="common">Giardia lamblia</name>
    <dbReference type="NCBI Taxonomy" id="5741"/>
    <lineage>
        <taxon>Eukaryota</taxon>
        <taxon>Metamonada</taxon>
        <taxon>Diplomonadida</taxon>
        <taxon>Hexamitidae</taxon>
        <taxon>Giardiinae</taxon>
        <taxon>Giardia</taxon>
    </lineage>
</organism>
<dbReference type="PANTHER" id="PTHR23275:SF100">
    <property type="entry name" value="EGF-LIKE DOMAIN-CONTAINING PROTEIN"/>
    <property type="match status" value="1"/>
</dbReference>
<accession>V6TWH3</accession>
<dbReference type="GO" id="GO:0004386">
    <property type="term" value="F:helicase activity"/>
    <property type="evidence" value="ECO:0007669"/>
    <property type="project" value="UniProtKB-KW"/>
</dbReference>
<dbReference type="EMBL" id="AHHH01000074">
    <property type="protein sequence ID" value="ESU42692.1"/>
    <property type="molecule type" value="Genomic_DNA"/>
</dbReference>
<dbReference type="InterPro" id="IPR009030">
    <property type="entry name" value="Growth_fac_rcpt_cys_sf"/>
</dbReference>
<dbReference type="Proteomes" id="UP000018040">
    <property type="component" value="Unassembled WGS sequence"/>
</dbReference>
<keyword evidence="2" id="KW-0378">Hydrolase</keyword>
<dbReference type="AlphaFoldDB" id="V6TWH3"/>
<protein>
    <submittedName>
        <fullName evidence="2">Superfamily II DNA and RNA helicase</fullName>
    </submittedName>
</protein>
<evidence type="ECO:0000256" key="1">
    <source>
        <dbReference type="SAM" id="MobiDB-lite"/>
    </source>
</evidence>
<keyword evidence="2" id="KW-0347">Helicase</keyword>
<keyword evidence="2" id="KW-0547">Nucleotide-binding</keyword>
<evidence type="ECO:0000313" key="2">
    <source>
        <dbReference type="EMBL" id="ESU42692.1"/>
    </source>
</evidence>
<dbReference type="InterPro" id="IPR052798">
    <property type="entry name" value="Giardia_VSA"/>
</dbReference>
<dbReference type="SMART" id="SM00261">
    <property type="entry name" value="FU"/>
    <property type="match status" value="2"/>
</dbReference>
<gene>
    <name evidence="2" type="ORF">GSB_152297</name>
</gene>
<sequence length="337" mass="33698">VSDSAGVSIDSLCRPSSSPQATAAGCTGSDGAALTDSSTACRMCGSGFFLFMGECYSTESTSGSEICTAAEGGRCATCNTKGNYIFQNTATTVTLGNECILCSDATGANGYQGVENCNTCTAPAGNTGAAACSACQAGYVKATDANECKKCGTGCSTCSASNQQECTACLEGKYLKSDSHTCVEASGCNGATYADPTTNECKSCANDIPECTACTYSDSLQKPVCSACGGSKPLLKTAIDGTTTCVDAAGCPTGGMNFLSDSPKACLLCNDTTGTGNNLGKEGCMTCTKSSGAPVCSACLSGYYGTDTCTKCAANCATCTSNQIDTCTACLPGSFEE</sequence>
<dbReference type="Gene3D" id="2.10.220.10">
    <property type="entry name" value="Hormone Receptor, Insulin-like Growth Factor Receptor 1, Chain A, domain 2"/>
    <property type="match status" value="1"/>
</dbReference>
<comment type="caution">
    <text evidence="2">The sequence shown here is derived from an EMBL/GenBank/DDBJ whole genome shotgun (WGS) entry which is preliminary data.</text>
</comment>
<dbReference type="OrthoDB" id="285782at2759"/>
<dbReference type="PANTHER" id="PTHR23275">
    <property type="entry name" value="CABRIOLET.-RELATED"/>
    <property type="match status" value="1"/>
</dbReference>
<feature type="non-terminal residue" evidence="2">
    <location>
        <position position="1"/>
    </location>
</feature>
<dbReference type="InterPro" id="IPR006212">
    <property type="entry name" value="Furin_repeat"/>
</dbReference>
<name>V6TWH3_GIAIN</name>
<keyword evidence="2" id="KW-0067">ATP-binding</keyword>
<reference evidence="3" key="1">
    <citation type="submission" date="2012-02" db="EMBL/GenBank/DDBJ databases">
        <title>Genome sequencing of Giardia lamblia Genotypes A2 and B isolates (DH and GS) and comparative analysis with the genomes of Genotypes A1 and E (WB and Pig).</title>
        <authorList>
            <person name="Adam R."/>
            <person name="Dahlstrom E."/>
            <person name="Martens C."/>
            <person name="Bruno D."/>
            <person name="Barbian K."/>
            <person name="Porcella S.F."/>
            <person name="Nash T."/>
        </authorList>
    </citation>
    <scope>NUCLEOTIDE SEQUENCE</scope>
    <source>
        <strain evidence="3">GS</strain>
    </source>
</reference>